<keyword evidence="3" id="KW-1185">Reference proteome</keyword>
<proteinExistence type="predicted"/>
<feature type="compositionally biased region" description="Polar residues" evidence="1">
    <location>
        <begin position="22"/>
        <end position="39"/>
    </location>
</feature>
<organism evidence="2 3">
    <name type="scientific">Hyaloscypha bicolor E</name>
    <dbReference type="NCBI Taxonomy" id="1095630"/>
    <lineage>
        <taxon>Eukaryota</taxon>
        <taxon>Fungi</taxon>
        <taxon>Dikarya</taxon>
        <taxon>Ascomycota</taxon>
        <taxon>Pezizomycotina</taxon>
        <taxon>Leotiomycetes</taxon>
        <taxon>Helotiales</taxon>
        <taxon>Hyaloscyphaceae</taxon>
        <taxon>Hyaloscypha</taxon>
        <taxon>Hyaloscypha bicolor</taxon>
    </lineage>
</organism>
<dbReference type="Proteomes" id="UP000235371">
    <property type="component" value="Unassembled WGS sequence"/>
</dbReference>
<feature type="region of interest" description="Disordered" evidence="1">
    <location>
        <begin position="143"/>
        <end position="184"/>
    </location>
</feature>
<feature type="compositionally biased region" description="Acidic residues" evidence="1">
    <location>
        <begin position="161"/>
        <end position="172"/>
    </location>
</feature>
<dbReference type="InParanoid" id="A0A2J6T6Y2"/>
<gene>
    <name evidence="2" type="ORF">K444DRAFT_590667</name>
</gene>
<dbReference type="Gene3D" id="3.30.420.40">
    <property type="match status" value="2"/>
</dbReference>
<feature type="region of interest" description="Disordered" evidence="1">
    <location>
        <begin position="1"/>
        <end position="51"/>
    </location>
</feature>
<sequence>MASRQLSMERPSMTTMAERRTTLAQRTRSGLQQRNSSSFLRPAPPGHQHSRVTSDFASVDYNDAHQVDAQLDPRKKFVVGIDYGTTFTSISYYAIETEGSEKSARAADIKTVKDWPDAPYEADEQVPTQTWYSPIPMKRAPLNENEQFDAPKSKPSSTQIVEEEYEDGNENEAENRYTGKGLSTPAVEEQGRNQLNFAERQSADFFWGYSVQLKRYQEWITRDSNLLVQRPKLMLLGTTYTEGDRKTLRRQITRLINQGIIRKYGKRADPDVRDVRDVITDFLIKVFEHTKNYLARKDGYIKGCPVEFVVTVPTIWTQEASRILQFCVEAAIKETELGCLKNGSVDNLFLIPEPEAGLTWLLQITKAMVAGETIINLDAGGGTVDCVTYEIDTCWPLKLGREVVNPGGDNCGSSYLNERLKEHLLVRLRDETYLEDNGLTREAIVDKLAALDFEPRKKRINIYDQPDGCFCIIGLKSDRSRRLAGESEKRFGMNTVLLDQDDFDDIFSPILQRVWEVLENQLDTARSKGRTINNVFLLGGFAGSPSLITALRMALKEYAAKENITQIRLIEDTNKKNAAVSSGAVLRALNKKNGPRRFAQSSYGFLRREPFQPFLFKAHSQTTPKIDKVDGERYVDVINYFMRKSTLISSVHEFPPISAIHTFEVDENGPLLEMKCEELLYVSDTATESHYTLTNRKNKDAQGAGRIVTDVTVLRDKGHLEIIYPKAGRDGVVHTKPHYRVVYDLVVIVEGRNLRYEARWPALDDDAAIKKRKRAGKPKYLVLETAQVSIASAFLPGTG</sequence>
<evidence type="ECO:0008006" key="4">
    <source>
        <dbReference type="Google" id="ProtNLM"/>
    </source>
</evidence>
<dbReference type="STRING" id="1095630.A0A2J6T6Y2"/>
<dbReference type="Gene3D" id="3.90.640.10">
    <property type="entry name" value="Actin, Chain A, domain 4"/>
    <property type="match status" value="1"/>
</dbReference>
<dbReference type="RefSeq" id="XP_024735681.1">
    <property type="nucleotide sequence ID" value="XM_024878155.1"/>
</dbReference>
<dbReference type="PANTHER" id="PTHR42749:SF8">
    <property type="entry name" value="HSP70 FAMILY PROTEIN (AFU_ORTHOLOGUE AFUA_3G13740)"/>
    <property type="match status" value="1"/>
</dbReference>
<name>A0A2J6T6Y2_9HELO</name>
<dbReference type="SUPFAM" id="SSF53067">
    <property type="entry name" value="Actin-like ATPase domain"/>
    <property type="match status" value="1"/>
</dbReference>
<reference evidence="2 3" key="1">
    <citation type="submission" date="2016-04" db="EMBL/GenBank/DDBJ databases">
        <title>A degradative enzymes factory behind the ericoid mycorrhizal symbiosis.</title>
        <authorList>
            <consortium name="DOE Joint Genome Institute"/>
            <person name="Martino E."/>
            <person name="Morin E."/>
            <person name="Grelet G."/>
            <person name="Kuo A."/>
            <person name="Kohler A."/>
            <person name="Daghino S."/>
            <person name="Barry K."/>
            <person name="Choi C."/>
            <person name="Cichocki N."/>
            <person name="Clum A."/>
            <person name="Copeland A."/>
            <person name="Hainaut M."/>
            <person name="Haridas S."/>
            <person name="Labutti K."/>
            <person name="Lindquist E."/>
            <person name="Lipzen A."/>
            <person name="Khouja H.-R."/>
            <person name="Murat C."/>
            <person name="Ohm R."/>
            <person name="Olson A."/>
            <person name="Spatafora J."/>
            <person name="Veneault-Fourrey C."/>
            <person name="Henrissat B."/>
            <person name="Grigoriev I."/>
            <person name="Martin F."/>
            <person name="Perotto S."/>
        </authorList>
    </citation>
    <scope>NUCLEOTIDE SEQUENCE [LARGE SCALE GENOMIC DNA]</scope>
    <source>
        <strain evidence="2 3">E</strain>
    </source>
</reference>
<dbReference type="PANTHER" id="PTHR42749">
    <property type="entry name" value="CELL SHAPE-DETERMINING PROTEIN MREB"/>
    <property type="match status" value="1"/>
</dbReference>
<accession>A0A2J6T6Y2</accession>
<protein>
    <recommendedName>
        <fullName evidence="4">Actin-like ATPase domain-containing protein</fullName>
    </recommendedName>
</protein>
<evidence type="ECO:0000313" key="3">
    <source>
        <dbReference type="Proteomes" id="UP000235371"/>
    </source>
</evidence>
<evidence type="ECO:0000256" key="1">
    <source>
        <dbReference type="SAM" id="MobiDB-lite"/>
    </source>
</evidence>
<dbReference type="GeneID" id="36586232"/>
<dbReference type="EMBL" id="KZ613817">
    <property type="protein sequence ID" value="PMD58777.1"/>
    <property type="molecule type" value="Genomic_DNA"/>
</dbReference>
<evidence type="ECO:0000313" key="2">
    <source>
        <dbReference type="EMBL" id="PMD58777.1"/>
    </source>
</evidence>
<dbReference type="InterPro" id="IPR043129">
    <property type="entry name" value="ATPase_NBD"/>
</dbReference>
<dbReference type="AlphaFoldDB" id="A0A2J6T6Y2"/>
<dbReference type="CDD" id="cd10170">
    <property type="entry name" value="ASKHA_NBD_HSP70"/>
    <property type="match status" value="1"/>
</dbReference>
<dbReference type="OrthoDB" id="2963168at2759"/>